<dbReference type="Proteomes" id="UP000828390">
    <property type="component" value="Unassembled WGS sequence"/>
</dbReference>
<proteinExistence type="predicted"/>
<evidence type="ECO:0000313" key="2">
    <source>
        <dbReference type="Proteomes" id="UP000828390"/>
    </source>
</evidence>
<sequence>MSKDTDSFALLLHLTPYFQTLGMKEIWQQYGTGWKRQKLPLHQAISRLGTPPSKTMIKSQILTGDDCMSKVGTKHAAVTSDPVQFLMNFGETDQDEALAEKYLVRVWAGARSTTTAETFDHLRLENNTSASAGLDCLLSTSSVTKGHIRRGAFLIHRACKLLINIDRPETRLAPVTHGGWEEHLGMLLPTTSLKPLPRSLLILYKCTEKCDTRCCPCRAAGVFA</sequence>
<accession>A0A9D3Z958</accession>
<comment type="caution">
    <text evidence="1">The sequence shown here is derived from an EMBL/GenBank/DDBJ whole genome shotgun (WGS) entry which is preliminary data.</text>
</comment>
<organism evidence="1 2">
    <name type="scientific">Dreissena polymorpha</name>
    <name type="common">Zebra mussel</name>
    <name type="synonym">Mytilus polymorpha</name>
    <dbReference type="NCBI Taxonomy" id="45954"/>
    <lineage>
        <taxon>Eukaryota</taxon>
        <taxon>Metazoa</taxon>
        <taxon>Spiralia</taxon>
        <taxon>Lophotrochozoa</taxon>
        <taxon>Mollusca</taxon>
        <taxon>Bivalvia</taxon>
        <taxon>Autobranchia</taxon>
        <taxon>Heteroconchia</taxon>
        <taxon>Euheterodonta</taxon>
        <taxon>Imparidentia</taxon>
        <taxon>Neoheterodontei</taxon>
        <taxon>Myida</taxon>
        <taxon>Dreissenoidea</taxon>
        <taxon>Dreissenidae</taxon>
        <taxon>Dreissena</taxon>
    </lineage>
</organism>
<protein>
    <submittedName>
        <fullName evidence="1">Uncharacterized protein</fullName>
    </submittedName>
</protein>
<dbReference type="EMBL" id="JAIWYP010000014">
    <property type="protein sequence ID" value="KAH3712617.1"/>
    <property type="molecule type" value="Genomic_DNA"/>
</dbReference>
<gene>
    <name evidence="1" type="ORF">DPMN_072369</name>
</gene>
<dbReference type="AlphaFoldDB" id="A0A9D3Z958"/>
<reference evidence="1" key="1">
    <citation type="journal article" date="2019" name="bioRxiv">
        <title>The Genome of the Zebra Mussel, Dreissena polymorpha: A Resource for Invasive Species Research.</title>
        <authorList>
            <person name="McCartney M.A."/>
            <person name="Auch B."/>
            <person name="Kono T."/>
            <person name="Mallez S."/>
            <person name="Zhang Y."/>
            <person name="Obille A."/>
            <person name="Becker A."/>
            <person name="Abrahante J.E."/>
            <person name="Garbe J."/>
            <person name="Badalamenti J.P."/>
            <person name="Herman A."/>
            <person name="Mangelson H."/>
            <person name="Liachko I."/>
            <person name="Sullivan S."/>
            <person name="Sone E.D."/>
            <person name="Koren S."/>
            <person name="Silverstein K.A.T."/>
            <person name="Beckman K.B."/>
            <person name="Gohl D.M."/>
        </authorList>
    </citation>
    <scope>NUCLEOTIDE SEQUENCE</scope>
    <source>
        <strain evidence="1">Duluth1</strain>
        <tissue evidence="1">Whole animal</tissue>
    </source>
</reference>
<evidence type="ECO:0000313" key="1">
    <source>
        <dbReference type="EMBL" id="KAH3712617.1"/>
    </source>
</evidence>
<keyword evidence="2" id="KW-1185">Reference proteome</keyword>
<name>A0A9D3Z958_DREPO</name>
<reference evidence="1" key="2">
    <citation type="submission" date="2020-11" db="EMBL/GenBank/DDBJ databases">
        <authorList>
            <person name="McCartney M.A."/>
            <person name="Auch B."/>
            <person name="Kono T."/>
            <person name="Mallez S."/>
            <person name="Becker A."/>
            <person name="Gohl D.M."/>
            <person name="Silverstein K.A.T."/>
            <person name="Koren S."/>
            <person name="Bechman K.B."/>
            <person name="Herman A."/>
            <person name="Abrahante J.E."/>
            <person name="Garbe J."/>
        </authorList>
    </citation>
    <scope>NUCLEOTIDE SEQUENCE</scope>
    <source>
        <strain evidence="1">Duluth1</strain>
        <tissue evidence="1">Whole animal</tissue>
    </source>
</reference>